<feature type="binding site" evidence="6">
    <location>
        <position position="105"/>
    </location>
    <ligand>
        <name>S-adenosyl-L-methionine</name>
        <dbReference type="ChEBI" id="CHEBI:59789"/>
    </ligand>
</feature>
<dbReference type="PROSITE" id="PS01184">
    <property type="entry name" value="UBIE_2"/>
    <property type="match status" value="1"/>
</dbReference>
<evidence type="ECO:0000313" key="8">
    <source>
        <dbReference type="Proteomes" id="UP000708148"/>
    </source>
</evidence>
<dbReference type="Pfam" id="PF01209">
    <property type="entry name" value="Ubie_methyltran"/>
    <property type="match status" value="1"/>
</dbReference>
<keyword evidence="3 6" id="KW-0831">Ubiquinone biosynthesis</keyword>
<comment type="similarity">
    <text evidence="6">Belongs to the class I-like SAM-binding methyltransferase superfamily. MenG/UbiE family.</text>
</comment>
<dbReference type="EMBL" id="CAJHUC010000595">
    <property type="protein sequence ID" value="CAD7697028.1"/>
    <property type="molecule type" value="Genomic_DNA"/>
</dbReference>
<dbReference type="EC" id="2.1.1.201" evidence="6"/>
<dbReference type="Proteomes" id="UP000708148">
    <property type="component" value="Unassembled WGS sequence"/>
</dbReference>
<keyword evidence="1 6" id="KW-0489">Methyltransferase</keyword>
<evidence type="ECO:0000256" key="3">
    <source>
        <dbReference type="ARBA" id="ARBA00022688"/>
    </source>
</evidence>
<dbReference type="GO" id="GO:0032259">
    <property type="term" value="P:methylation"/>
    <property type="evidence" value="ECO:0007669"/>
    <property type="project" value="UniProtKB-KW"/>
</dbReference>
<evidence type="ECO:0000256" key="6">
    <source>
        <dbReference type="HAMAP-Rule" id="MF_03191"/>
    </source>
</evidence>
<accession>A0A8S1IQH2</accession>
<dbReference type="PROSITE" id="PS01183">
    <property type="entry name" value="UBIE_1"/>
    <property type="match status" value="1"/>
</dbReference>
<dbReference type="GO" id="GO:0031314">
    <property type="term" value="C:extrinsic component of mitochondrial inner membrane"/>
    <property type="evidence" value="ECO:0007669"/>
    <property type="project" value="UniProtKB-UniRule"/>
</dbReference>
<dbReference type="FunFam" id="3.40.50.150:FF:000064">
    <property type="entry name" value="2-methoxy-6-polyprenyl-1,4-benzoquinol methylase, mitochondrial"/>
    <property type="match status" value="1"/>
</dbReference>
<feature type="binding site" evidence="6">
    <location>
        <position position="137"/>
    </location>
    <ligand>
        <name>S-adenosyl-L-methionine</name>
        <dbReference type="ChEBI" id="CHEBI:59789"/>
    </ligand>
</feature>
<comment type="subcellular location">
    <subcellularLocation>
        <location evidence="6">Mitochondrion inner membrane</location>
        <topology evidence="6">Peripheral membrane protein</topology>
        <orientation evidence="6">Matrix side</orientation>
    </subcellularLocation>
</comment>
<evidence type="ECO:0000313" key="7">
    <source>
        <dbReference type="EMBL" id="CAD7697028.1"/>
    </source>
</evidence>
<dbReference type="InterPro" id="IPR023576">
    <property type="entry name" value="UbiE/COQ5_MeTrFase_CS"/>
</dbReference>
<evidence type="ECO:0000256" key="5">
    <source>
        <dbReference type="ARBA" id="ARBA00046387"/>
    </source>
</evidence>
<dbReference type="HAMAP" id="MF_01813">
    <property type="entry name" value="MenG_UbiE_methyltr"/>
    <property type="match status" value="1"/>
</dbReference>
<keyword evidence="6" id="KW-0472">Membrane</keyword>
<dbReference type="NCBIfam" id="TIGR01934">
    <property type="entry name" value="MenG_MenH_UbiE"/>
    <property type="match status" value="1"/>
</dbReference>
<keyword evidence="4 6" id="KW-0949">S-adenosyl-L-methionine</keyword>
<comment type="function">
    <text evidence="6">Methyltransferase required for the conversion of 2-polyprenyl-6-methoxy-1,4-benzoquinol (DDMQH2) to 2-polyprenyl-3-methyl-6-methoxy-1,4-benzoquinol (DMQH2).</text>
</comment>
<dbReference type="OrthoDB" id="6329284at2759"/>
<dbReference type="PROSITE" id="PS51608">
    <property type="entry name" value="SAM_MT_UBIE"/>
    <property type="match status" value="1"/>
</dbReference>
<keyword evidence="8" id="KW-1185">Reference proteome</keyword>
<reference evidence="7" key="1">
    <citation type="submission" date="2020-12" db="EMBL/GenBank/DDBJ databases">
        <authorList>
            <person name="Iha C."/>
        </authorList>
    </citation>
    <scope>NUCLEOTIDE SEQUENCE</scope>
</reference>
<sequence>MLAALRRRTGRCRQLAPLLGQAAFGLSASAPGDRDPTPGVDFGFARVAEDAKARLIGDLFGRVAPRYDFMNDLMSGGLHRLWKDRLVARLGPFPGMRHLDVAGGTGDVAFRVLDAIRAAEARRARSVAVKGSVVVCDLTPEMLEAGKRRAANRRIDQGLEWVQGDAEALPLEDDSVDGYTVAFGIRNVTHIDRALSEALRVLKPGGHFLCLEFSKVEGRALAQLYDAYSFNVIPMLGRWVAGDEGSYRYLVESIRRFPPQDEFAGMIKGAGFGCVSYENLMAGVVAIHSGFKL</sequence>
<organism evidence="7 8">
    <name type="scientific">Ostreobium quekettii</name>
    <dbReference type="NCBI Taxonomy" id="121088"/>
    <lineage>
        <taxon>Eukaryota</taxon>
        <taxon>Viridiplantae</taxon>
        <taxon>Chlorophyta</taxon>
        <taxon>core chlorophytes</taxon>
        <taxon>Ulvophyceae</taxon>
        <taxon>TCBD clade</taxon>
        <taxon>Bryopsidales</taxon>
        <taxon>Ostreobineae</taxon>
        <taxon>Ostreobiaceae</taxon>
        <taxon>Ostreobium</taxon>
    </lineage>
</organism>
<comment type="catalytic activity">
    <reaction evidence="6">
        <text>a 2-methoxy-6-(all-trans-polyprenyl)benzene-1,4-diol + S-adenosyl-L-methionine = a 5-methoxy-2-methyl-3-(all-trans-polyprenyl)benzene-1,4-diol + S-adenosyl-L-homocysteine + H(+)</text>
        <dbReference type="Rhea" id="RHEA:28286"/>
        <dbReference type="Rhea" id="RHEA-COMP:10858"/>
        <dbReference type="Rhea" id="RHEA-COMP:10859"/>
        <dbReference type="ChEBI" id="CHEBI:15378"/>
        <dbReference type="ChEBI" id="CHEBI:57856"/>
        <dbReference type="ChEBI" id="CHEBI:59789"/>
        <dbReference type="ChEBI" id="CHEBI:84166"/>
        <dbReference type="ChEBI" id="CHEBI:84167"/>
        <dbReference type="EC" id="2.1.1.201"/>
    </reaction>
</comment>
<dbReference type="InterPro" id="IPR029063">
    <property type="entry name" value="SAM-dependent_MTases_sf"/>
</dbReference>
<evidence type="ECO:0000256" key="1">
    <source>
        <dbReference type="ARBA" id="ARBA00022603"/>
    </source>
</evidence>
<comment type="subunit">
    <text evidence="5">Component of a multi-subunit COQ enzyme complex, composed of at least COQ3, COQ4, COQ5, COQ6, COQ7 and COQ9. Interacts with PYURF; the interaction is direct, stabilizes COQ5 protein and associates PYURF with COQ enzyme complex.</text>
</comment>
<comment type="pathway">
    <text evidence="6">Cofactor biosynthesis; ubiquinone biosynthesis.</text>
</comment>
<keyword evidence="6" id="KW-0496">Mitochondrion</keyword>
<comment type="caution">
    <text evidence="6">Lacks conserved residue(s) required for the propagation of feature annotation.</text>
</comment>
<protein>
    <recommendedName>
        <fullName evidence="6">2-methoxy-6-polyprenyl-1,4-benzoquinol methylase, mitochondrial</fullName>
        <ecNumber evidence="6">2.1.1.201</ecNumber>
    </recommendedName>
    <alternativeName>
        <fullName evidence="6">Ubiquinone biosynthesis methyltransferase COQ5</fullName>
    </alternativeName>
</protein>
<dbReference type="SUPFAM" id="SSF53335">
    <property type="entry name" value="S-adenosyl-L-methionine-dependent methyltransferases"/>
    <property type="match status" value="1"/>
</dbReference>
<dbReference type="Gene3D" id="3.40.50.150">
    <property type="entry name" value="Vaccinia Virus protein VP39"/>
    <property type="match status" value="1"/>
</dbReference>
<evidence type="ECO:0000256" key="2">
    <source>
        <dbReference type="ARBA" id="ARBA00022679"/>
    </source>
</evidence>
<evidence type="ECO:0000256" key="4">
    <source>
        <dbReference type="ARBA" id="ARBA00022691"/>
    </source>
</evidence>
<feature type="binding site" evidence="6">
    <location>
        <begin position="165"/>
        <end position="166"/>
    </location>
    <ligand>
        <name>S-adenosyl-L-methionine</name>
        <dbReference type="ChEBI" id="CHEBI:59789"/>
    </ligand>
</feature>
<keyword evidence="6" id="KW-0999">Mitochondrion inner membrane</keyword>
<proteinExistence type="inferred from homology"/>
<dbReference type="InterPro" id="IPR004033">
    <property type="entry name" value="UbiE/COQ5_MeTrFase"/>
</dbReference>
<name>A0A8S1IQH2_9CHLO</name>
<dbReference type="PANTHER" id="PTHR43591:SF24">
    <property type="entry name" value="2-METHOXY-6-POLYPRENYL-1,4-BENZOQUINOL METHYLASE, MITOCHONDRIAL"/>
    <property type="match status" value="1"/>
</dbReference>
<dbReference type="PANTHER" id="PTHR43591">
    <property type="entry name" value="METHYLTRANSFERASE"/>
    <property type="match status" value="1"/>
</dbReference>
<dbReference type="CDD" id="cd02440">
    <property type="entry name" value="AdoMet_MTases"/>
    <property type="match status" value="1"/>
</dbReference>
<gene>
    <name evidence="6" type="primary">COQ5</name>
    <name evidence="7" type="ORF">OSTQU699_LOCUS2389</name>
</gene>
<dbReference type="AlphaFoldDB" id="A0A8S1IQH2"/>
<dbReference type="GO" id="GO:0008425">
    <property type="term" value="F:2-methoxy-6-polyprenyl-1,4-benzoquinol methyltransferase activity"/>
    <property type="evidence" value="ECO:0007669"/>
    <property type="project" value="UniProtKB-UniRule"/>
</dbReference>
<comment type="caution">
    <text evidence="7">The sequence shown here is derived from an EMBL/GenBank/DDBJ whole genome shotgun (WGS) entry which is preliminary data.</text>
</comment>
<keyword evidence="2 6" id="KW-0808">Transferase</keyword>